<reference evidence="1" key="2">
    <citation type="journal article" date="2015" name="Data Brief">
        <title>Shoot transcriptome of the giant reed, Arundo donax.</title>
        <authorList>
            <person name="Barrero R.A."/>
            <person name="Guerrero F.D."/>
            <person name="Moolhuijzen P."/>
            <person name="Goolsby J.A."/>
            <person name="Tidwell J."/>
            <person name="Bellgard S.E."/>
            <person name="Bellgard M.I."/>
        </authorList>
    </citation>
    <scope>NUCLEOTIDE SEQUENCE</scope>
    <source>
        <tissue evidence="1">Shoot tissue taken approximately 20 cm above the soil surface</tissue>
    </source>
</reference>
<organism evidence="1">
    <name type="scientific">Arundo donax</name>
    <name type="common">Giant reed</name>
    <name type="synonym">Donax arundinaceus</name>
    <dbReference type="NCBI Taxonomy" id="35708"/>
    <lineage>
        <taxon>Eukaryota</taxon>
        <taxon>Viridiplantae</taxon>
        <taxon>Streptophyta</taxon>
        <taxon>Embryophyta</taxon>
        <taxon>Tracheophyta</taxon>
        <taxon>Spermatophyta</taxon>
        <taxon>Magnoliopsida</taxon>
        <taxon>Liliopsida</taxon>
        <taxon>Poales</taxon>
        <taxon>Poaceae</taxon>
        <taxon>PACMAD clade</taxon>
        <taxon>Arundinoideae</taxon>
        <taxon>Arundineae</taxon>
        <taxon>Arundo</taxon>
    </lineage>
</organism>
<protein>
    <submittedName>
        <fullName evidence="1">Uncharacterized protein</fullName>
    </submittedName>
</protein>
<reference evidence="1" key="1">
    <citation type="submission" date="2014-09" db="EMBL/GenBank/DDBJ databases">
        <authorList>
            <person name="Magalhaes I.L.F."/>
            <person name="Oliveira U."/>
            <person name="Santos F.R."/>
            <person name="Vidigal T.H.D.A."/>
            <person name="Brescovit A.D."/>
            <person name="Santos A.J."/>
        </authorList>
    </citation>
    <scope>NUCLEOTIDE SEQUENCE</scope>
    <source>
        <tissue evidence="1">Shoot tissue taken approximately 20 cm above the soil surface</tissue>
    </source>
</reference>
<proteinExistence type="predicted"/>
<dbReference type="AlphaFoldDB" id="A0A0A9G3I3"/>
<dbReference type="EMBL" id="GBRH01178276">
    <property type="protein sequence ID" value="JAE19620.1"/>
    <property type="molecule type" value="Transcribed_RNA"/>
</dbReference>
<accession>A0A0A9G3I3</accession>
<sequence>MCLLSFVAERWRGYRL</sequence>
<name>A0A0A9G3I3_ARUDO</name>
<evidence type="ECO:0000313" key="1">
    <source>
        <dbReference type="EMBL" id="JAE19620.1"/>
    </source>
</evidence>